<keyword evidence="3" id="KW-1185">Reference proteome</keyword>
<feature type="non-terminal residue" evidence="2">
    <location>
        <position position="1"/>
    </location>
</feature>
<protein>
    <submittedName>
        <fullName evidence="2">Uncharacterized protein</fullName>
    </submittedName>
</protein>
<evidence type="ECO:0000313" key="3">
    <source>
        <dbReference type="Proteomes" id="UP000295763"/>
    </source>
</evidence>
<dbReference type="InterPro" id="IPR011049">
    <property type="entry name" value="Serralysin-like_metalloprot_C"/>
</dbReference>
<sequence length="941" mass="97453">SPNDTGAEVNPTTGVVNIPADKVKDGEPINATGTDEKGNTAPADSKNAGDNPEPDIPQVDINKIADQAQIGDDTGDSDVYAQLTPTLNTNGYKISGTATNVSDGTEVTVTINDGNSDVVIVKTTVSSGTWAVDISPNAITNFSATTEYKITASVTENGTSATDTDVTIKVPTVGISVTGDITNDVLYPATEEDTKTETVLTYTVSIDKPTTTDTVVKVALTGRSEPTVDYKIYVNGTETQGIEHNVNVGEGEDAILVKGRVIEVKIPAGSTSATFTIDPIREAAGDQFNFEGPETVIASVQADNAYAVKPINSEANNGGQAIGLILDADPIALPHLNGDLSLAYGTSSSALEKNQNANKAWTVSTVPGKDNGKDTGDAIIMTDRGDKLYIGYYSNGRDSDTKGNFANYADGGASREKTDGRASTSTIDMGKGDDILKIRGSILTNGDDITGMRTHIYLGEGNDKLELNGQFGDGITTGDKAFIFAESGDDTIMIGKHSNGNLYAGSGSDQITIGGIANGLIDLGSGNEMSDRYLDKYQDGSERSLGNDDNIDTASSENTLTIDGEGTSSTVSHTAKIYGGAGTDNVIIKKGWYAGNAEMDLGNGDNSFTMEHDGIGVNAKVKMGSGNDTVNIAGEHRGTMDLSAGNNAISLGSSSGSIITTDGNDQVTITGTHSGTINLGDGDNEVTIGNGNGDITVGSGNDTIKVNSDYKGNLVLGEGDNTVNIEGSYTNSGIYGRTITTGAGDDSVEIHGDFTAKEINLGNGDNTVSIAGSVSGTIITGEGVDNITLGKGFTGKMNLGAGDDTITVTGSSVTINGTIDGGDGKDTLLVRGAGNEIKFTNIMNVEVIDLTGSGANKLTDVWSDYVKKSTNPIYVKGDAGDQVNLGVQSGQNLGDKIVGVTRPSWTLTSQTTDSDGIEYNVYTYQGDNTTTINIQTDIEVI</sequence>
<evidence type="ECO:0000256" key="1">
    <source>
        <dbReference type="SAM" id="MobiDB-lite"/>
    </source>
</evidence>
<feature type="region of interest" description="Disordered" evidence="1">
    <location>
        <begin position="539"/>
        <end position="567"/>
    </location>
</feature>
<dbReference type="Proteomes" id="UP000295763">
    <property type="component" value="Unassembled WGS sequence"/>
</dbReference>
<feature type="region of interest" description="Disordered" evidence="1">
    <location>
        <begin position="1"/>
        <end position="57"/>
    </location>
</feature>
<name>A0A4R2SPR9_9PAST</name>
<reference evidence="2 3" key="1">
    <citation type="submission" date="2019-03" db="EMBL/GenBank/DDBJ databases">
        <title>Genomic Encyclopedia of Type Strains, Phase IV (KMG-IV): sequencing the most valuable type-strain genomes for metagenomic binning, comparative biology and taxonomic classification.</title>
        <authorList>
            <person name="Goeker M."/>
        </authorList>
    </citation>
    <scope>NUCLEOTIDE SEQUENCE [LARGE SCALE GENOMIC DNA]</scope>
    <source>
        <strain evidence="2 3">DSM 28404</strain>
    </source>
</reference>
<dbReference type="SUPFAM" id="SSF51120">
    <property type="entry name" value="beta-Roll"/>
    <property type="match status" value="1"/>
</dbReference>
<proteinExistence type="predicted"/>
<accession>A0A4R2SPR9</accession>
<dbReference type="AlphaFoldDB" id="A0A4R2SPR9"/>
<dbReference type="EMBL" id="SLYB01000025">
    <property type="protein sequence ID" value="TCP92159.1"/>
    <property type="molecule type" value="Genomic_DNA"/>
</dbReference>
<comment type="caution">
    <text evidence="2">The sequence shown here is derived from an EMBL/GenBank/DDBJ whole genome shotgun (WGS) entry which is preliminary data.</text>
</comment>
<feature type="compositionally biased region" description="Polar residues" evidence="1">
    <location>
        <begin position="1"/>
        <end position="15"/>
    </location>
</feature>
<feature type="compositionally biased region" description="Polar residues" evidence="1">
    <location>
        <begin position="552"/>
        <end position="567"/>
    </location>
</feature>
<organism evidence="2 3">
    <name type="scientific">Cricetibacter osteomyelitidis</name>
    <dbReference type="NCBI Taxonomy" id="1521931"/>
    <lineage>
        <taxon>Bacteria</taxon>
        <taxon>Pseudomonadati</taxon>
        <taxon>Pseudomonadota</taxon>
        <taxon>Gammaproteobacteria</taxon>
        <taxon>Pasteurellales</taxon>
        <taxon>Pasteurellaceae</taxon>
        <taxon>Cricetibacter</taxon>
    </lineage>
</organism>
<evidence type="ECO:0000313" key="2">
    <source>
        <dbReference type="EMBL" id="TCP92159.1"/>
    </source>
</evidence>
<gene>
    <name evidence="2" type="ORF">EDC44_1251</name>
</gene>
<dbReference type="Gene3D" id="2.160.20.160">
    <property type="match status" value="2"/>
</dbReference>